<feature type="domain" description="GST N-terminal" evidence="8">
    <location>
        <begin position="22"/>
        <end position="109"/>
    </location>
</feature>
<dbReference type="PROSITE" id="PS50404">
    <property type="entry name" value="GST_NTER"/>
    <property type="match status" value="1"/>
</dbReference>
<dbReference type="InterPro" id="IPR004046">
    <property type="entry name" value="GST_C"/>
</dbReference>
<dbReference type="InterPro" id="IPR010987">
    <property type="entry name" value="Glutathione-S-Trfase_C-like"/>
</dbReference>
<dbReference type="PANTHER" id="PTHR11571:SF222">
    <property type="entry name" value="GLUTATHIONE TRANSFERASE"/>
    <property type="match status" value="1"/>
</dbReference>
<dbReference type="SFLD" id="SFLDG01205">
    <property type="entry name" value="AMPS.1"/>
    <property type="match status" value="1"/>
</dbReference>
<organism evidence="10 11">
    <name type="scientific">Rhipicephalus microplus</name>
    <name type="common">Cattle tick</name>
    <name type="synonym">Boophilus microplus</name>
    <dbReference type="NCBI Taxonomy" id="6941"/>
    <lineage>
        <taxon>Eukaryota</taxon>
        <taxon>Metazoa</taxon>
        <taxon>Ecdysozoa</taxon>
        <taxon>Arthropoda</taxon>
        <taxon>Chelicerata</taxon>
        <taxon>Arachnida</taxon>
        <taxon>Acari</taxon>
        <taxon>Parasitiformes</taxon>
        <taxon>Ixodida</taxon>
        <taxon>Ixodoidea</taxon>
        <taxon>Ixodidae</taxon>
        <taxon>Rhipicephalinae</taxon>
        <taxon>Rhipicephalus</taxon>
        <taxon>Boophilus</taxon>
    </lineage>
</organism>
<comment type="caution">
    <text evidence="10">The sequence shown here is derived from an EMBL/GenBank/DDBJ whole genome shotgun (WGS) entry which is preliminary data.</text>
</comment>
<dbReference type="CDD" id="cd03075">
    <property type="entry name" value="GST_N_Mu"/>
    <property type="match status" value="1"/>
</dbReference>
<name>A0A9J6EB04_RHIMP</name>
<dbReference type="Pfam" id="PF02798">
    <property type="entry name" value="GST_N"/>
    <property type="match status" value="1"/>
</dbReference>
<dbReference type="FunFam" id="3.40.30.10:FF:000019">
    <property type="entry name" value="Glutathione S-transferase Mu"/>
    <property type="match status" value="1"/>
</dbReference>
<keyword evidence="11" id="KW-1185">Reference proteome</keyword>
<dbReference type="SFLD" id="SFLDS00019">
    <property type="entry name" value="Glutathione_Transferase_(cytos"/>
    <property type="match status" value="1"/>
</dbReference>
<feature type="domain" description="GST C-terminal" evidence="9">
    <location>
        <begin position="111"/>
        <end position="229"/>
    </location>
</feature>
<dbReference type="InterPro" id="IPR050213">
    <property type="entry name" value="GST_superfamily"/>
</dbReference>
<evidence type="ECO:0000256" key="1">
    <source>
        <dbReference type="ARBA" id="ARBA00003701"/>
    </source>
</evidence>
<dbReference type="EC" id="2.5.1.18" evidence="3 7"/>
<dbReference type="Pfam" id="PF00043">
    <property type="entry name" value="GST_C"/>
    <property type="match status" value="1"/>
</dbReference>
<dbReference type="InterPro" id="IPR036282">
    <property type="entry name" value="Glutathione-S-Trfase_C_sf"/>
</dbReference>
<dbReference type="InterPro" id="IPR003081">
    <property type="entry name" value="GST_mu"/>
</dbReference>
<dbReference type="InterPro" id="IPR036249">
    <property type="entry name" value="Thioredoxin-like_sf"/>
</dbReference>
<dbReference type="EMBL" id="JABSTU010000005">
    <property type="protein sequence ID" value="KAH8031723.1"/>
    <property type="molecule type" value="Genomic_DNA"/>
</dbReference>
<dbReference type="SFLD" id="SFLDG00363">
    <property type="entry name" value="AMPS_(cytGST):_Alpha-__Mu-__Pi"/>
    <property type="match status" value="1"/>
</dbReference>
<evidence type="ECO:0000259" key="9">
    <source>
        <dbReference type="PROSITE" id="PS50405"/>
    </source>
</evidence>
<dbReference type="InterPro" id="IPR004045">
    <property type="entry name" value="Glutathione_S-Trfase_N"/>
</dbReference>
<evidence type="ECO:0000313" key="11">
    <source>
        <dbReference type="Proteomes" id="UP000821866"/>
    </source>
</evidence>
<comment type="catalytic activity">
    <reaction evidence="5 7">
        <text>RX + glutathione = an S-substituted glutathione + a halide anion + H(+)</text>
        <dbReference type="Rhea" id="RHEA:16437"/>
        <dbReference type="ChEBI" id="CHEBI:15378"/>
        <dbReference type="ChEBI" id="CHEBI:16042"/>
        <dbReference type="ChEBI" id="CHEBI:17792"/>
        <dbReference type="ChEBI" id="CHEBI:57925"/>
        <dbReference type="ChEBI" id="CHEBI:90779"/>
        <dbReference type="EC" id="2.5.1.18"/>
    </reaction>
</comment>
<evidence type="ECO:0000256" key="4">
    <source>
        <dbReference type="ARBA" id="ARBA00022679"/>
    </source>
</evidence>
<reference evidence="10" key="1">
    <citation type="journal article" date="2020" name="Cell">
        <title>Large-Scale Comparative Analyses of Tick Genomes Elucidate Their Genetic Diversity and Vector Capacities.</title>
        <authorList>
            <consortium name="Tick Genome and Microbiome Consortium (TIGMIC)"/>
            <person name="Jia N."/>
            <person name="Wang J."/>
            <person name="Shi W."/>
            <person name="Du L."/>
            <person name="Sun Y."/>
            <person name="Zhan W."/>
            <person name="Jiang J.F."/>
            <person name="Wang Q."/>
            <person name="Zhang B."/>
            <person name="Ji P."/>
            <person name="Bell-Sakyi L."/>
            <person name="Cui X.M."/>
            <person name="Yuan T.T."/>
            <person name="Jiang B.G."/>
            <person name="Yang W.F."/>
            <person name="Lam T.T."/>
            <person name="Chang Q.C."/>
            <person name="Ding S.J."/>
            <person name="Wang X.J."/>
            <person name="Zhu J.G."/>
            <person name="Ruan X.D."/>
            <person name="Zhao L."/>
            <person name="Wei J.T."/>
            <person name="Ye R.Z."/>
            <person name="Que T.C."/>
            <person name="Du C.H."/>
            <person name="Zhou Y.H."/>
            <person name="Cheng J.X."/>
            <person name="Dai P.F."/>
            <person name="Guo W.B."/>
            <person name="Han X.H."/>
            <person name="Huang E.J."/>
            <person name="Li L.F."/>
            <person name="Wei W."/>
            <person name="Gao Y.C."/>
            <person name="Liu J.Z."/>
            <person name="Shao H.Z."/>
            <person name="Wang X."/>
            <person name="Wang C.C."/>
            <person name="Yang T.C."/>
            <person name="Huo Q.B."/>
            <person name="Li W."/>
            <person name="Chen H.Y."/>
            <person name="Chen S.E."/>
            <person name="Zhou L.G."/>
            <person name="Ni X.B."/>
            <person name="Tian J.H."/>
            <person name="Sheng Y."/>
            <person name="Liu T."/>
            <person name="Pan Y.S."/>
            <person name="Xia L.Y."/>
            <person name="Li J."/>
            <person name="Zhao F."/>
            <person name="Cao W.C."/>
        </authorList>
    </citation>
    <scope>NUCLEOTIDE SEQUENCE</scope>
    <source>
        <strain evidence="10">Rmic-2018</strain>
    </source>
</reference>
<proteinExistence type="inferred from homology"/>
<evidence type="ECO:0000256" key="2">
    <source>
        <dbReference type="ARBA" id="ARBA00005861"/>
    </source>
</evidence>
<dbReference type="Gene3D" id="3.40.30.10">
    <property type="entry name" value="Glutaredoxin"/>
    <property type="match status" value="1"/>
</dbReference>
<dbReference type="SUPFAM" id="SSF47616">
    <property type="entry name" value="GST C-terminal domain-like"/>
    <property type="match status" value="1"/>
</dbReference>
<dbReference type="PANTHER" id="PTHR11571">
    <property type="entry name" value="GLUTATHIONE S-TRANSFERASE"/>
    <property type="match status" value="1"/>
</dbReference>
<dbReference type="PROSITE" id="PS50405">
    <property type="entry name" value="GST_CTER"/>
    <property type="match status" value="1"/>
</dbReference>
<evidence type="ECO:0000256" key="6">
    <source>
        <dbReference type="ARBA" id="ARBA00071200"/>
    </source>
</evidence>
<comment type="function">
    <text evidence="1">Conjugation of reduced glutathione to a wide number of exogenous and endogenous hydrophobic electrophiles.</text>
</comment>
<sequence>MMSQNIVLQFMAVFINTCDEEMTSILGYWDIRGLAQPIRNLLVYQGVEFEDKRYVFGPEPDFDGEEWLSEKPTLGLRFPNLPYYLDDDVKITQSLAILRYLARKHELTATDEEETLELDMLEQQARDLSWVLLMAVAQPSYEETRPKYEEKMESLLQPWDEHLQDKEWAIGDRVTYVDFLLYEGLDWNRELNGGAFEGFPARTSYMKHFEELPNIEEHFASDKYKKYPILGPMMKWGVEKE</sequence>
<dbReference type="Proteomes" id="UP000821866">
    <property type="component" value="Chromosome 3"/>
</dbReference>
<keyword evidence="4 7" id="KW-0808">Transferase</keyword>
<reference evidence="10" key="2">
    <citation type="submission" date="2021-09" db="EMBL/GenBank/DDBJ databases">
        <authorList>
            <person name="Jia N."/>
            <person name="Wang J."/>
            <person name="Shi W."/>
            <person name="Du L."/>
            <person name="Sun Y."/>
            <person name="Zhan W."/>
            <person name="Jiang J."/>
            <person name="Wang Q."/>
            <person name="Zhang B."/>
            <person name="Ji P."/>
            <person name="Sakyi L.B."/>
            <person name="Cui X."/>
            <person name="Yuan T."/>
            <person name="Jiang B."/>
            <person name="Yang W."/>
            <person name="Lam T.T.-Y."/>
            <person name="Chang Q."/>
            <person name="Ding S."/>
            <person name="Wang X."/>
            <person name="Zhu J."/>
            <person name="Ruan X."/>
            <person name="Zhao L."/>
            <person name="Wei J."/>
            <person name="Que T."/>
            <person name="Du C."/>
            <person name="Cheng J."/>
            <person name="Dai P."/>
            <person name="Han X."/>
            <person name="Huang E."/>
            <person name="Gao Y."/>
            <person name="Liu J."/>
            <person name="Shao H."/>
            <person name="Ye R."/>
            <person name="Li L."/>
            <person name="Wei W."/>
            <person name="Wang X."/>
            <person name="Wang C."/>
            <person name="Huo Q."/>
            <person name="Li W."/>
            <person name="Guo W."/>
            <person name="Chen H."/>
            <person name="Chen S."/>
            <person name="Zhou L."/>
            <person name="Zhou L."/>
            <person name="Ni X."/>
            <person name="Tian J."/>
            <person name="Zhou Y."/>
            <person name="Sheng Y."/>
            <person name="Liu T."/>
            <person name="Pan Y."/>
            <person name="Xia L."/>
            <person name="Li J."/>
            <person name="Zhao F."/>
            <person name="Cao W."/>
        </authorList>
    </citation>
    <scope>NUCLEOTIDE SEQUENCE</scope>
    <source>
        <strain evidence="10">Rmic-2018</strain>
        <tissue evidence="10">Larvae</tissue>
    </source>
</reference>
<dbReference type="AlphaFoldDB" id="A0A9J6EB04"/>
<dbReference type="InterPro" id="IPR040079">
    <property type="entry name" value="Glutathione_S-Trfase"/>
</dbReference>
<dbReference type="GO" id="GO:0004364">
    <property type="term" value="F:glutathione transferase activity"/>
    <property type="evidence" value="ECO:0007669"/>
    <property type="project" value="UniProtKB-EC"/>
</dbReference>
<dbReference type="GO" id="GO:0006749">
    <property type="term" value="P:glutathione metabolic process"/>
    <property type="evidence" value="ECO:0007669"/>
    <property type="project" value="TreeGrafter"/>
</dbReference>
<evidence type="ECO:0000256" key="5">
    <source>
        <dbReference type="ARBA" id="ARBA00047960"/>
    </source>
</evidence>
<protein>
    <recommendedName>
        <fullName evidence="6 7">Glutathione S-transferase</fullName>
        <ecNumber evidence="3 7">2.5.1.18</ecNumber>
    </recommendedName>
</protein>
<evidence type="ECO:0000259" key="8">
    <source>
        <dbReference type="PROSITE" id="PS50404"/>
    </source>
</evidence>
<accession>A0A9J6EB04</accession>
<dbReference type="SUPFAM" id="SSF52833">
    <property type="entry name" value="Thioredoxin-like"/>
    <property type="match status" value="1"/>
</dbReference>
<comment type="similarity">
    <text evidence="2 7">Belongs to the GST superfamily. Mu family.</text>
</comment>
<evidence type="ECO:0000313" key="10">
    <source>
        <dbReference type="EMBL" id="KAH8031723.1"/>
    </source>
</evidence>
<evidence type="ECO:0000256" key="3">
    <source>
        <dbReference type="ARBA" id="ARBA00012452"/>
    </source>
</evidence>
<evidence type="ECO:0000256" key="7">
    <source>
        <dbReference type="RuleBase" id="RU003494"/>
    </source>
</evidence>
<dbReference type="FunFam" id="1.20.1050.10:FF:000003">
    <property type="entry name" value="Glutathione S-transferase 2"/>
    <property type="match status" value="1"/>
</dbReference>
<dbReference type="VEuPathDB" id="VectorBase:LOC119165642"/>
<gene>
    <name evidence="10" type="ORF">HPB51_020328</name>
</gene>
<dbReference type="Gene3D" id="1.20.1050.10">
    <property type="match status" value="1"/>
</dbReference>
<dbReference type="PRINTS" id="PR01267">
    <property type="entry name" value="GSTRNSFRASEM"/>
</dbReference>